<comment type="catalytic activity">
    <reaction evidence="1">
        <text>ATP + protein L-histidine = ADP + protein N-phospho-L-histidine.</text>
        <dbReference type="EC" id="2.7.13.3"/>
    </reaction>
</comment>
<dbReference type="Gene3D" id="3.40.50.2300">
    <property type="match status" value="1"/>
</dbReference>
<keyword evidence="10" id="KW-1185">Reference proteome</keyword>
<dbReference type="PRINTS" id="PR00344">
    <property type="entry name" value="BCTRLSENSOR"/>
</dbReference>
<feature type="modified residue" description="4-aspartylphosphate" evidence="6">
    <location>
        <position position="92"/>
    </location>
</feature>
<feature type="domain" description="Histidine kinase" evidence="7">
    <location>
        <begin position="211"/>
        <end position="456"/>
    </location>
</feature>
<name>A0A1Z4MWY4_9CYAN</name>
<dbReference type="InterPro" id="IPR003661">
    <property type="entry name" value="HisK_dim/P_dom"/>
</dbReference>
<dbReference type="InterPro" id="IPR004358">
    <property type="entry name" value="Sig_transdc_His_kin-like_C"/>
</dbReference>
<dbReference type="Gene3D" id="3.30.565.10">
    <property type="entry name" value="Histidine kinase-like ATPase, C-terminal domain"/>
    <property type="match status" value="1"/>
</dbReference>
<dbReference type="InterPro" id="IPR003594">
    <property type="entry name" value="HATPase_dom"/>
</dbReference>
<dbReference type="SMART" id="SM00448">
    <property type="entry name" value="REC"/>
    <property type="match status" value="1"/>
</dbReference>
<dbReference type="RefSeq" id="WP_096575077.1">
    <property type="nucleotide sequence ID" value="NZ_CAWNJS010000001.1"/>
</dbReference>
<dbReference type="InterPro" id="IPR036890">
    <property type="entry name" value="HATPase_C_sf"/>
</dbReference>
<dbReference type="InterPro" id="IPR005467">
    <property type="entry name" value="His_kinase_dom"/>
</dbReference>
<dbReference type="SUPFAM" id="SSF47384">
    <property type="entry name" value="Homodimeric domain of signal transducing histidine kinase"/>
    <property type="match status" value="1"/>
</dbReference>
<dbReference type="PROSITE" id="PS50110">
    <property type="entry name" value="RESPONSE_REGULATORY"/>
    <property type="match status" value="1"/>
</dbReference>
<dbReference type="Pfam" id="PF00072">
    <property type="entry name" value="Response_reg"/>
    <property type="match status" value="1"/>
</dbReference>
<dbReference type="GO" id="GO:0000155">
    <property type="term" value="F:phosphorelay sensor kinase activity"/>
    <property type="evidence" value="ECO:0007669"/>
    <property type="project" value="InterPro"/>
</dbReference>
<evidence type="ECO:0000259" key="8">
    <source>
        <dbReference type="PROSITE" id="PS50110"/>
    </source>
</evidence>
<evidence type="ECO:0000256" key="3">
    <source>
        <dbReference type="ARBA" id="ARBA00022553"/>
    </source>
</evidence>
<keyword evidence="4 9" id="KW-0808">Transferase</keyword>
<evidence type="ECO:0000256" key="6">
    <source>
        <dbReference type="PROSITE-ProRule" id="PRU00169"/>
    </source>
</evidence>
<dbReference type="EMBL" id="AP018248">
    <property type="protein sequence ID" value="BAY97995.1"/>
    <property type="molecule type" value="Genomic_DNA"/>
</dbReference>
<dbReference type="PROSITE" id="PS50109">
    <property type="entry name" value="HIS_KIN"/>
    <property type="match status" value="1"/>
</dbReference>
<organism evidence="9 10">
    <name type="scientific">Tolypothrix tenuis PCC 7101</name>
    <dbReference type="NCBI Taxonomy" id="231146"/>
    <lineage>
        <taxon>Bacteria</taxon>
        <taxon>Bacillati</taxon>
        <taxon>Cyanobacteriota</taxon>
        <taxon>Cyanophyceae</taxon>
        <taxon>Nostocales</taxon>
        <taxon>Tolypothrichaceae</taxon>
        <taxon>Tolypothrix</taxon>
    </lineage>
</organism>
<keyword evidence="3 6" id="KW-0597">Phosphoprotein</keyword>
<dbReference type="InterPro" id="IPR036097">
    <property type="entry name" value="HisK_dim/P_sf"/>
</dbReference>
<dbReference type="KEGG" id="ttq:NIES37_19430"/>
<protein>
    <recommendedName>
        <fullName evidence="2">histidine kinase</fullName>
        <ecNumber evidence="2">2.7.13.3</ecNumber>
    </recommendedName>
</protein>
<dbReference type="SMART" id="SM00387">
    <property type="entry name" value="HATPase_c"/>
    <property type="match status" value="1"/>
</dbReference>
<dbReference type="AlphaFoldDB" id="A0A1Z4MWY4"/>
<dbReference type="InterPro" id="IPR001789">
    <property type="entry name" value="Sig_transdc_resp-reg_receiver"/>
</dbReference>
<dbReference type="Gene3D" id="1.10.287.130">
    <property type="match status" value="1"/>
</dbReference>
<gene>
    <name evidence="9" type="ORF">NIES37_19430</name>
</gene>
<dbReference type="InterPro" id="IPR011006">
    <property type="entry name" value="CheY-like_superfamily"/>
</dbReference>
<dbReference type="Proteomes" id="UP000218785">
    <property type="component" value="Chromosome"/>
</dbReference>
<evidence type="ECO:0000256" key="2">
    <source>
        <dbReference type="ARBA" id="ARBA00012438"/>
    </source>
</evidence>
<keyword evidence="5" id="KW-0902">Two-component regulatory system</keyword>
<dbReference type="SUPFAM" id="SSF55874">
    <property type="entry name" value="ATPase domain of HSP90 chaperone/DNA topoisomerase II/histidine kinase"/>
    <property type="match status" value="1"/>
</dbReference>
<evidence type="ECO:0000256" key="4">
    <source>
        <dbReference type="ARBA" id="ARBA00022777"/>
    </source>
</evidence>
<evidence type="ECO:0000313" key="9">
    <source>
        <dbReference type="EMBL" id="BAY97995.1"/>
    </source>
</evidence>
<dbReference type="CDD" id="cd00082">
    <property type="entry name" value="HisKA"/>
    <property type="match status" value="1"/>
</dbReference>
<dbReference type="PANTHER" id="PTHR43065">
    <property type="entry name" value="SENSOR HISTIDINE KINASE"/>
    <property type="match status" value="1"/>
</dbReference>
<feature type="domain" description="Response regulatory" evidence="8">
    <location>
        <begin position="42"/>
        <end position="159"/>
    </location>
</feature>
<dbReference type="Pfam" id="PF02518">
    <property type="entry name" value="HATPase_c"/>
    <property type="match status" value="1"/>
</dbReference>
<proteinExistence type="predicted"/>
<evidence type="ECO:0000313" key="10">
    <source>
        <dbReference type="Proteomes" id="UP000218785"/>
    </source>
</evidence>
<keyword evidence="4 9" id="KW-0418">Kinase</keyword>
<accession>A0A1Z4MWY4</accession>
<evidence type="ECO:0000256" key="1">
    <source>
        <dbReference type="ARBA" id="ARBA00000085"/>
    </source>
</evidence>
<dbReference type="SUPFAM" id="SSF52172">
    <property type="entry name" value="CheY-like"/>
    <property type="match status" value="1"/>
</dbReference>
<evidence type="ECO:0000256" key="5">
    <source>
        <dbReference type="ARBA" id="ARBA00023012"/>
    </source>
</evidence>
<dbReference type="PANTHER" id="PTHR43065:SF50">
    <property type="entry name" value="HISTIDINE KINASE"/>
    <property type="match status" value="1"/>
</dbReference>
<reference evidence="9 10" key="1">
    <citation type="submission" date="2017-06" db="EMBL/GenBank/DDBJ databases">
        <title>Genome sequencing of cyanobaciteial culture collection at National Institute for Environmental Studies (NIES).</title>
        <authorList>
            <person name="Hirose Y."/>
            <person name="Shimura Y."/>
            <person name="Fujisawa T."/>
            <person name="Nakamura Y."/>
            <person name="Kawachi M."/>
        </authorList>
    </citation>
    <scope>NUCLEOTIDE SEQUENCE [LARGE SCALE GENOMIC DNA]</scope>
    <source>
        <strain evidence="9 10">NIES-37</strain>
    </source>
</reference>
<sequence length="459" mass="51461">MVTHLELRSVSSDITKTVTTYFPVNSSESAFSQEDIATDKARVMLIDDQLIIGEAVCQILSSDPKISFHYISDPTQAIQEAIALSPTVILLDLVMPEMDGLMLLRWFRSHPATRDIPIVMLSSKEEAKVKAEAFAAGANDYLIKLPDPVELIARIRYHSKAYNNLKALTTATINAQLQAKQLEHTVKQLQTTQVQLVQTEKMSSLGRMVAGLAHEINNPINFMQGNFKYLDNHIQSLVALIQAYQQEYPQFNAVIEEKASDINLEFILEDLPKILTSMKIGSERISEMILSLRNFARLDQAGSKKVNIHEGIESTLLLLKHRIRQDIQIVKDYSNLPLIECYPAELNQVFMNVLNNAIDAVLEQHDKAQDKQIIIKTEITELATVKITIIDNGIGIKPEIQAKIFDPFFTTKPVNKGTGLGLSISYQIIEEHQGKISLKSEPGQGTELMIEIPVQLHQP</sequence>
<evidence type="ECO:0000259" key="7">
    <source>
        <dbReference type="PROSITE" id="PS50109"/>
    </source>
</evidence>
<dbReference type="EC" id="2.7.13.3" evidence="2"/>